<feature type="transmembrane region" description="Helical" evidence="8">
    <location>
        <begin position="225"/>
        <end position="243"/>
    </location>
</feature>
<dbReference type="GO" id="GO:0042910">
    <property type="term" value="F:xenobiotic transmembrane transporter activity"/>
    <property type="evidence" value="ECO:0007669"/>
    <property type="project" value="InterPro"/>
</dbReference>
<keyword evidence="5 8" id="KW-0812">Transmembrane</keyword>
<evidence type="ECO:0000259" key="9">
    <source>
        <dbReference type="PROSITE" id="PS50850"/>
    </source>
</evidence>
<evidence type="ECO:0000313" key="10">
    <source>
        <dbReference type="EMBL" id="MDH0827640.1"/>
    </source>
</evidence>
<dbReference type="PROSITE" id="PS50850">
    <property type="entry name" value="MFS"/>
    <property type="match status" value="1"/>
</dbReference>
<evidence type="ECO:0000313" key="11">
    <source>
        <dbReference type="Proteomes" id="UP001160116"/>
    </source>
</evidence>
<feature type="transmembrane region" description="Helical" evidence="8">
    <location>
        <begin position="319"/>
        <end position="338"/>
    </location>
</feature>
<comment type="caution">
    <text evidence="8">Lacks conserved residue(s) required for the propagation of feature annotation.</text>
</comment>
<feature type="transmembrane region" description="Helical" evidence="8">
    <location>
        <begin position="344"/>
        <end position="363"/>
    </location>
</feature>
<feature type="transmembrane region" description="Helical" evidence="8">
    <location>
        <begin position="193"/>
        <end position="213"/>
    </location>
</feature>
<evidence type="ECO:0000256" key="6">
    <source>
        <dbReference type="ARBA" id="ARBA00022989"/>
    </source>
</evidence>
<dbReference type="RefSeq" id="WP_279679284.1">
    <property type="nucleotide sequence ID" value="NZ_JAOCCL010000048.1"/>
</dbReference>
<dbReference type="Pfam" id="PF07690">
    <property type="entry name" value="MFS_1"/>
    <property type="match status" value="1"/>
</dbReference>
<feature type="transmembrane region" description="Helical" evidence="8">
    <location>
        <begin position="279"/>
        <end position="298"/>
    </location>
</feature>
<name>A0AA42MC27_ACIJO</name>
<dbReference type="Gene3D" id="1.20.1720.10">
    <property type="entry name" value="Multidrug resistance protein D"/>
    <property type="match status" value="1"/>
</dbReference>
<evidence type="ECO:0000256" key="8">
    <source>
        <dbReference type="RuleBase" id="RU365088"/>
    </source>
</evidence>
<keyword evidence="6 8" id="KW-1133">Transmembrane helix</keyword>
<dbReference type="InterPro" id="IPR036259">
    <property type="entry name" value="MFS_trans_sf"/>
</dbReference>
<evidence type="ECO:0000256" key="3">
    <source>
        <dbReference type="ARBA" id="ARBA00022448"/>
    </source>
</evidence>
<comment type="caution">
    <text evidence="10">The sequence shown here is derived from an EMBL/GenBank/DDBJ whole genome shotgun (WGS) entry which is preliminary data.</text>
</comment>
<feature type="transmembrane region" description="Helical" evidence="8">
    <location>
        <begin position="255"/>
        <end position="273"/>
    </location>
</feature>
<dbReference type="SUPFAM" id="SSF103473">
    <property type="entry name" value="MFS general substrate transporter"/>
    <property type="match status" value="1"/>
</dbReference>
<dbReference type="InterPro" id="IPR004812">
    <property type="entry name" value="Efflux_drug-R_Bcr/CmlA"/>
</dbReference>
<dbReference type="NCBIfam" id="TIGR00710">
    <property type="entry name" value="efflux_Bcr_CflA"/>
    <property type="match status" value="1"/>
</dbReference>
<feature type="transmembrane region" description="Helical" evidence="8">
    <location>
        <begin position="109"/>
        <end position="134"/>
    </location>
</feature>
<dbReference type="Proteomes" id="UP001160116">
    <property type="component" value="Unassembled WGS sequence"/>
</dbReference>
<dbReference type="CDD" id="cd17320">
    <property type="entry name" value="MFS_MdfA_MDR_like"/>
    <property type="match status" value="1"/>
</dbReference>
<gene>
    <name evidence="10" type="ORF">N5C97_14345</name>
</gene>
<comment type="subcellular location">
    <subcellularLocation>
        <location evidence="8">Cell inner membrane</location>
        <topology evidence="8">Multi-pass membrane protein</topology>
    </subcellularLocation>
    <subcellularLocation>
        <location evidence="1">Cell membrane</location>
        <topology evidence="1">Multi-pass membrane protein</topology>
    </subcellularLocation>
</comment>
<feature type="transmembrane region" description="Helical" evidence="8">
    <location>
        <begin position="20"/>
        <end position="39"/>
    </location>
</feature>
<dbReference type="FunFam" id="1.20.1720.10:FF:000005">
    <property type="entry name" value="Bcr/CflA family efflux transporter"/>
    <property type="match status" value="1"/>
</dbReference>
<feature type="non-terminal residue" evidence="10">
    <location>
        <position position="1"/>
    </location>
</feature>
<feature type="transmembrane region" description="Helical" evidence="8">
    <location>
        <begin position="51"/>
        <end position="70"/>
    </location>
</feature>
<evidence type="ECO:0000256" key="1">
    <source>
        <dbReference type="ARBA" id="ARBA00004651"/>
    </source>
</evidence>
<dbReference type="InterPro" id="IPR020846">
    <property type="entry name" value="MFS_dom"/>
</dbReference>
<dbReference type="AlphaFoldDB" id="A0AA42MC27"/>
<evidence type="ECO:0000256" key="4">
    <source>
        <dbReference type="ARBA" id="ARBA00022475"/>
    </source>
</evidence>
<reference evidence="10" key="1">
    <citation type="submission" date="2022-09" db="EMBL/GenBank/DDBJ databases">
        <title>Intensive care unit water sources are persistently colonized with multi-drug resistant bacteria and are the site of extensive horizontal gene transfer of antibiotic resistance genes.</title>
        <authorList>
            <person name="Diorio-Toth L."/>
        </authorList>
    </citation>
    <scope>NUCLEOTIDE SEQUENCE</scope>
    <source>
        <strain evidence="10">GD03885</strain>
    </source>
</reference>
<comment type="similarity">
    <text evidence="2 8">Belongs to the major facilitator superfamily. Bcr/CmlA family.</text>
</comment>
<protein>
    <recommendedName>
        <fullName evidence="8">Bcr/CflA family efflux transporter</fullName>
    </recommendedName>
</protein>
<organism evidence="10 11">
    <name type="scientific">Acinetobacter johnsonii</name>
    <dbReference type="NCBI Taxonomy" id="40214"/>
    <lineage>
        <taxon>Bacteria</taxon>
        <taxon>Pseudomonadati</taxon>
        <taxon>Pseudomonadota</taxon>
        <taxon>Gammaproteobacteria</taxon>
        <taxon>Moraxellales</taxon>
        <taxon>Moraxellaceae</taxon>
        <taxon>Acinetobacter</taxon>
    </lineage>
</organism>
<keyword evidence="8" id="KW-0997">Cell inner membrane</keyword>
<proteinExistence type="inferred from homology"/>
<accession>A0AA42MC27</accession>
<dbReference type="GO" id="GO:1990961">
    <property type="term" value="P:xenobiotic detoxification by transmembrane export across the plasma membrane"/>
    <property type="evidence" value="ECO:0007669"/>
    <property type="project" value="InterPro"/>
</dbReference>
<dbReference type="EMBL" id="JAOCCL010000048">
    <property type="protein sequence ID" value="MDH0827640.1"/>
    <property type="molecule type" value="Genomic_DNA"/>
</dbReference>
<dbReference type="GO" id="GO:0005886">
    <property type="term" value="C:plasma membrane"/>
    <property type="evidence" value="ECO:0007669"/>
    <property type="project" value="UniProtKB-SubCell"/>
</dbReference>
<dbReference type="PANTHER" id="PTHR23502">
    <property type="entry name" value="MAJOR FACILITATOR SUPERFAMILY"/>
    <property type="match status" value="1"/>
</dbReference>
<keyword evidence="7 8" id="KW-0472">Membrane</keyword>
<evidence type="ECO:0000256" key="7">
    <source>
        <dbReference type="ARBA" id="ARBA00023136"/>
    </source>
</evidence>
<feature type="transmembrane region" description="Helical" evidence="8">
    <location>
        <begin position="140"/>
        <end position="159"/>
    </location>
</feature>
<keyword evidence="3 8" id="KW-0813">Transport</keyword>
<dbReference type="InterPro" id="IPR011701">
    <property type="entry name" value="MFS"/>
</dbReference>
<dbReference type="PANTHER" id="PTHR23502:SF132">
    <property type="entry name" value="POLYAMINE TRANSPORTER 2-RELATED"/>
    <property type="match status" value="1"/>
</dbReference>
<evidence type="ECO:0000256" key="2">
    <source>
        <dbReference type="ARBA" id="ARBA00006236"/>
    </source>
</evidence>
<feature type="transmembrane region" description="Helical" evidence="8">
    <location>
        <begin position="76"/>
        <end position="97"/>
    </location>
</feature>
<evidence type="ECO:0000256" key="5">
    <source>
        <dbReference type="ARBA" id="ARBA00022692"/>
    </source>
</evidence>
<feature type="domain" description="Major facilitator superfamily (MFS) profile" evidence="9">
    <location>
        <begin position="1"/>
        <end position="370"/>
    </location>
</feature>
<sequence>DMYLPALPQMANDFGVSTQMVANSLPAYFLGLAIGQLIYGPVSDRIGRKKPLYFGLSLYIIASLLCVFANSEWSLIAARVLQALGGCVGVVIARAAIRDRLDMQASAQAFASMMIVTTIAPIIAPSLGSLVLSFSSWHSIFAFLMVVGLGSLCCVHFFFEETLDPKRRLKLNFNQVLNLYGAILQDSSFRRPMFVGCFAGAVLFCYISASAAILMDGYGLNQQVFAYAFGANAVGIMLFSTLNKRLAQKLSVFQRLKLGSFLQLAGVGLLLVAGSMTHAPLYIVCAGMFLAVAAIGFTGPNAMAIAMSEQGARAGTASAIMGSMQFGCGLLCGVILNFLLWSPLLNMAIVMAIFVALALYYVFKLEHEKA</sequence>
<keyword evidence="4" id="KW-1003">Cell membrane</keyword>